<sequence>MSEEKMAVIRLLENGTINAYEAERLIIALSKEAPSTDVSKCIGNAIDKFGGFVSLVFQNISHISKEAEPVIKKKVSDFTDRAIDLKQDLKEYRNKKNTEKEDKEILFEDLDESDELAENVYLEAVSKMLDMAENNDENLDMLDMMKAMYSGEEESVCGCGGSCSSNCEEGCGCSTGKSFEDRVVCGREEPCCGEGGLQCKNDEPCCNDENICFKEVHCCGMEEDCGKLSPCCWDDEGKAYAKEVAEQNGKEVGDFIVKNPKNDN</sequence>
<reference evidence="2" key="2">
    <citation type="journal article" date="2021" name="PeerJ">
        <title>Extensive microbial diversity within the chicken gut microbiome revealed by metagenomics and culture.</title>
        <authorList>
            <person name="Gilroy R."/>
            <person name="Ravi A."/>
            <person name="Getino M."/>
            <person name="Pursley I."/>
            <person name="Horton D.L."/>
            <person name="Alikhan N.F."/>
            <person name="Baker D."/>
            <person name="Gharbi K."/>
            <person name="Hall N."/>
            <person name="Watson M."/>
            <person name="Adriaenssens E.M."/>
            <person name="Foster-Nyarko E."/>
            <person name="Jarju S."/>
            <person name="Secka A."/>
            <person name="Antonio M."/>
            <person name="Oren A."/>
            <person name="Chaudhuri R.R."/>
            <person name="La Ragione R."/>
            <person name="Hildebrand F."/>
            <person name="Pallen M.J."/>
        </authorList>
    </citation>
    <scope>NUCLEOTIDE SEQUENCE</scope>
    <source>
        <strain evidence="2">F6-4510</strain>
    </source>
</reference>
<proteinExistence type="predicted"/>
<organism evidence="2 3">
    <name type="scientific">Candidatus Fimicola merdigallinarum</name>
    <dbReference type="NCBI Taxonomy" id="2840819"/>
    <lineage>
        <taxon>Bacteria</taxon>
        <taxon>Bacillati</taxon>
        <taxon>Bacillota</taxon>
        <taxon>Clostridia</taxon>
        <taxon>Lachnospirales</taxon>
        <taxon>Lachnospiraceae</taxon>
        <taxon>Lachnospiraceae incertae sedis</taxon>
        <taxon>Candidatus Fimicola</taxon>
    </lineage>
</organism>
<name>A0A9D9DZ09_9FIRM</name>
<feature type="coiled-coil region" evidence="1">
    <location>
        <begin position="75"/>
        <end position="109"/>
    </location>
</feature>
<dbReference type="AlphaFoldDB" id="A0A9D9DZ09"/>
<keyword evidence="1" id="KW-0175">Coiled coil</keyword>
<protein>
    <submittedName>
        <fullName evidence="2">Uncharacterized protein</fullName>
    </submittedName>
</protein>
<reference evidence="2" key="1">
    <citation type="submission" date="2020-10" db="EMBL/GenBank/DDBJ databases">
        <authorList>
            <person name="Gilroy R."/>
        </authorList>
    </citation>
    <scope>NUCLEOTIDE SEQUENCE</scope>
    <source>
        <strain evidence="2">F6-4510</strain>
    </source>
</reference>
<dbReference type="EMBL" id="JADIMX010000135">
    <property type="protein sequence ID" value="MBO8435106.1"/>
    <property type="molecule type" value="Genomic_DNA"/>
</dbReference>
<dbReference type="Proteomes" id="UP000823611">
    <property type="component" value="Unassembled WGS sequence"/>
</dbReference>
<evidence type="ECO:0000256" key="1">
    <source>
        <dbReference type="SAM" id="Coils"/>
    </source>
</evidence>
<evidence type="ECO:0000313" key="3">
    <source>
        <dbReference type="Proteomes" id="UP000823611"/>
    </source>
</evidence>
<evidence type="ECO:0000313" key="2">
    <source>
        <dbReference type="EMBL" id="MBO8435106.1"/>
    </source>
</evidence>
<accession>A0A9D9DZ09</accession>
<gene>
    <name evidence="2" type="ORF">IAC55_07295</name>
</gene>
<comment type="caution">
    <text evidence="2">The sequence shown here is derived from an EMBL/GenBank/DDBJ whole genome shotgun (WGS) entry which is preliminary data.</text>
</comment>